<dbReference type="CDD" id="cd00353">
    <property type="entry name" value="Ribosomal_S15p_S13e"/>
    <property type="match status" value="1"/>
</dbReference>
<dbReference type="Pfam" id="PF00312">
    <property type="entry name" value="Ribosomal_S15"/>
    <property type="match status" value="1"/>
</dbReference>
<dbReference type="HAMAP" id="MF_01343_B">
    <property type="entry name" value="Ribosomal_uS15_B"/>
    <property type="match status" value="1"/>
</dbReference>
<dbReference type="GO" id="GO:0003735">
    <property type="term" value="F:structural constituent of ribosome"/>
    <property type="evidence" value="ECO:0007669"/>
    <property type="project" value="InterPro"/>
</dbReference>
<keyword evidence="3 5" id="KW-0687">Ribonucleoprotein</keyword>
<gene>
    <name evidence="5 7" type="primary">rps15</name>
</gene>
<protein>
    <recommendedName>
        <fullName evidence="4 5">Small ribosomal subunit protein uS15c</fullName>
    </recommendedName>
</protein>
<comment type="subcellular location">
    <subcellularLocation>
        <location evidence="5">Plastid</location>
        <location evidence="5">Chloroplast</location>
    </subcellularLocation>
</comment>
<dbReference type="Gene3D" id="1.10.287.10">
    <property type="entry name" value="S15/NS1, RNA-binding"/>
    <property type="match status" value="1"/>
</dbReference>
<reference evidence="8" key="2">
    <citation type="journal article" date="2018" name="Mitochondrial DNA Part B Resour">
        <title>The first complete chloroplast genome of Pteris vittata (Pteridaceae), an arsenic hyperaccumulating fern.</title>
        <authorList>
            <person name="Zeng H."/>
            <person name="Li M."/>
            <person name="Xu R."/>
            <person name="Liu S."/>
            <person name="Wang Z."/>
            <person name="Wang T."/>
            <person name="Su Y."/>
        </authorList>
    </citation>
    <scope>NUCLEOTIDE SEQUENCE</scope>
</reference>
<sequence length="89" mass="10090">MDKQGSIDSQLAGGNKNTGFAASQIYYSTYRVSKLTSHLKLHPKDYSSQIGLWKLLGKRKRLLAYLFAKDTDIYLRVLKKLGIRGLKGR</sequence>
<dbReference type="InterPro" id="IPR000589">
    <property type="entry name" value="Ribosomal_uS15"/>
</dbReference>
<proteinExistence type="inferred from homology"/>
<evidence type="ECO:0000256" key="4">
    <source>
        <dbReference type="ARBA" id="ARBA00035250"/>
    </source>
</evidence>
<evidence type="ECO:0000313" key="7">
    <source>
        <dbReference type="EMBL" id="AYW15871.1"/>
    </source>
</evidence>
<evidence type="ECO:0000313" key="8">
    <source>
        <dbReference type="EMBL" id="QBF44645.1"/>
    </source>
</evidence>
<dbReference type="EMBL" id="MH173082">
    <property type="protein sequence ID" value="AYW15871.1"/>
    <property type="molecule type" value="Genomic_DNA"/>
</dbReference>
<name>A0A3G5CSM6_PTEVI</name>
<organism evidence="7">
    <name type="scientific">Pteris vittata</name>
    <name type="common">Chinese ladder brake</name>
    <dbReference type="NCBI Taxonomy" id="13821"/>
    <lineage>
        <taxon>Eukaryota</taxon>
        <taxon>Viridiplantae</taxon>
        <taxon>Streptophyta</taxon>
        <taxon>Embryophyta</taxon>
        <taxon>Tracheophyta</taxon>
        <taxon>Polypodiopsida</taxon>
        <taxon>Polypodiidae</taxon>
        <taxon>Polypodiales</taxon>
        <taxon>Pteridineae</taxon>
        <taxon>Pteridaceae</taxon>
        <taxon>Pteridoideae</taxon>
        <taxon>Pteris</taxon>
        <taxon>Pteris subgen. Pteris</taxon>
        <taxon>Pteris sect. Pteris</taxon>
    </lineage>
</organism>
<evidence type="ECO:0000256" key="2">
    <source>
        <dbReference type="ARBA" id="ARBA00022980"/>
    </source>
</evidence>
<keyword evidence="7" id="KW-0934">Plastid</keyword>
<dbReference type="PROSITE" id="PS00362">
    <property type="entry name" value="RIBOSOMAL_S15"/>
    <property type="match status" value="1"/>
</dbReference>
<dbReference type="SUPFAM" id="SSF47060">
    <property type="entry name" value="S15/NS1 RNA-binding domain"/>
    <property type="match status" value="1"/>
</dbReference>
<evidence type="ECO:0000256" key="6">
    <source>
        <dbReference type="RuleBase" id="RU003919"/>
    </source>
</evidence>
<evidence type="ECO:0000256" key="1">
    <source>
        <dbReference type="ARBA" id="ARBA00008434"/>
    </source>
</evidence>
<dbReference type="GO" id="GO:1990904">
    <property type="term" value="C:ribonucleoprotein complex"/>
    <property type="evidence" value="ECO:0007669"/>
    <property type="project" value="UniProtKB-KW"/>
</dbReference>
<keyword evidence="2 5" id="KW-0689">Ribosomal protein</keyword>
<reference evidence="7" key="1">
    <citation type="journal article" date="2018" name="Genome Biol. Evol.">
        <title>Mobile Elements Shape Plastome Evolution in Ferns.</title>
        <authorList>
            <person name="Robison T.A."/>
            <person name="Grusz A.L."/>
            <person name="Wolf P.G."/>
            <person name="Mower J.P."/>
            <person name="Fauskee B.D."/>
            <person name="Sosa K."/>
            <person name="Schuettpelz E.L."/>
        </authorList>
    </citation>
    <scope>NUCLEOTIDE SEQUENCE</scope>
</reference>
<dbReference type="EMBL" id="MH500228">
    <property type="protein sequence ID" value="QBF44645.1"/>
    <property type="molecule type" value="Genomic_DNA"/>
</dbReference>
<dbReference type="GO" id="GO:0005840">
    <property type="term" value="C:ribosome"/>
    <property type="evidence" value="ECO:0007669"/>
    <property type="project" value="UniProtKB-KW"/>
</dbReference>
<comment type="similarity">
    <text evidence="1 5 6">Belongs to the universal ribosomal protein uS15 family.</text>
</comment>
<accession>A0A3G5CSM6</accession>
<evidence type="ECO:0000256" key="5">
    <source>
        <dbReference type="HAMAP-Rule" id="MF_01343"/>
    </source>
</evidence>
<dbReference type="PANTHER" id="PTHR23321:SF26">
    <property type="entry name" value="SMALL RIBOSOMAL SUBUNIT PROTEIN US15M"/>
    <property type="match status" value="1"/>
</dbReference>
<dbReference type="InterPro" id="IPR005290">
    <property type="entry name" value="Ribosomal_uS15_bac-type"/>
</dbReference>
<dbReference type="GO" id="GO:0009507">
    <property type="term" value="C:chloroplast"/>
    <property type="evidence" value="ECO:0007669"/>
    <property type="project" value="UniProtKB-SubCell"/>
</dbReference>
<dbReference type="PANTHER" id="PTHR23321">
    <property type="entry name" value="RIBOSOMAL PROTEIN S15, BACTERIAL AND ORGANELLAR"/>
    <property type="match status" value="1"/>
</dbReference>
<dbReference type="SMART" id="SM01387">
    <property type="entry name" value="Ribosomal_S15"/>
    <property type="match status" value="1"/>
</dbReference>
<geneLocation type="chloroplast" evidence="7"/>
<evidence type="ECO:0000256" key="3">
    <source>
        <dbReference type="ARBA" id="ARBA00023274"/>
    </source>
</evidence>
<dbReference type="InterPro" id="IPR009068">
    <property type="entry name" value="uS15_NS1_RNA-bd_sf"/>
</dbReference>
<dbReference type="AlphaFoldDB" id="A0A3G5CSM6"/>
<dbReference type="GO" id="GO:0006412">
    <property type="term" value="P:translation"/>
    <property type="evidence" value="ECO:0007669"/>
    <property type="project" value="UniProtKB-UniRule"/>
</dbReference>
<dbReference type="NCBIfam" id="TIGR00952">
    <property type="entry name" value="S15_bact"/>
    <property type="match status" value="1"/>
</dbReference>
<accession>A0A411NIW5</accession>
<keyword evidence="7" id="KW-0150">Chloroplast</keyword>
<comment type="subunit">
    <text evidence="5">Part of the 30S ribosomal subunit.</text>
</comment>